<dbReference type="Proteomes" id="UP000198538">
    <property type="component" value="Unassembled WGS sequence"/>
</dbReference>
<evidence type="ECO:0000313" key="5">
    <source>
        <dbReference type="Proteomes" id="UP000198538"/>
    </source>
</evidence>
<evidence type="ECO:0000259" key="3">
    <source>
        <dbReference type="PROSITE" id="PS50977"/>
    </source>
</evidence>
<evidence type="ECO:0000313" key="4">
    <source>
        <dbReference type="EMBL" id="SCY98245.1"/>
    </source>
</evidence>
<dbReference type="Gene3D" id="1.10.357.10">
    <property type="entry name" value="Tetracycline Repressor, domain 2"/>
    <property type="match status" value="1"/>
</dbReference>
<organism evidence="4 5">
    <name type="scientific">Paenibacillus polysaccharolyticus</name>
    <dbReference type="NCBI Taxonomy" id="582692"/>
    <lineage>
        <taxon>Bacteria</taxon>
        <taxon>Bacillati</taxon>
        <taxon>Bacillota</taxon>
        <taxon>Bacilli</taxon>
        <taxon>Bacillales</taxon>
        <taxon>Paenibacillaceae</taxon>
        <taxon>Paenibacillus</taxon>
    </lineage>
</organism>
<name>A0A1G5KC97_9BACL</name>
<keyword evidence="5" id="KW-1185">Reference proteome</keyword>
<dbReference type="InterPro" id="IPR009057">
    <property type="entry name" value="Homeodomain-like_sf"/>
</dbReference>
<dbReference type="SUPFAM" id="SSF46689">
    <property type="entry name" value="Homeodomain-like"/>
    <property type="match status" value="1"/>
</dbReference>
<feature type="domain" description="HTH tetR-type" evidence="3">
    <location>
        <begin position="6"/>
        <end position="66"/>
    </location>
</feature>
<protein>
    <submittedName>
        <fullName evidence="4">Transcriptional regulator, TetR family</fullName>
    </submittedName>
</protein>
<evidence type="ECO:0000256" key="1">
    <source>
        <dbReference type="ARBA" id="ARBA00023125"/>
    </source>
</evidence>
<dbReference type="RefSeq" id="WP_090923263.1">
    <property type="nucleotide sequence ID" value="NZ_FMVM01000014.1"/>
</dbReference>
<dbReference type="EMBL" id="FMVM01000014">
    <property type="protein sequence ID" value="SCY98245.1"/>
    <property type="molecule type" value="Genomic_DNA"/>
</dbReference>
<feature type="DNA-binding region" description="H-T-H motif" evidence="2">
    <location>
        <begin position="29"/>
        <end position="48"/>
    </location>
</feature>
<dbReference type="InterPro" id="IPR001647">
    <property type="entry name" value="HTH_TetR"/>
</dbReference>
<reference evidence="5" key="1">
    <citation type="submission" date="2016-10" db="EMBL/GenBank/DDBJ databases">
        <authorList>
            <person name="Varghese N."/>
            <person name="Submissions S."/>
        </authorList>
    </citation>
    <scope>NUCLEOTIDE SEQUENCE [LARGE SCALE GENOMIC DNA]</scope>
    <source>
        <strain evidence="5">BL9</strain>
    </source>
</reference>
<dbReference type="AlphaFoldDB" id="A0A1G5KC97"/>
<dbReference type="PROSITE" id="PS50977">
    <property type="entry name" value="HTH_TETR_2"/>
    <property type="match status" value="1"/>
</dbReference>
<accession>A0A1G5KC97</accession>
<dbReference type="STRING" id="582692.SAMN05720606_11499"/>
<dbReference type="GO" id="GO:0003677">
    <property type="term" value="F:DNA binding"/>
    <property type="evidence" value="ECO:0007669"/>
    <property type="project" value="UniProtKB-UniRule"/>
</dbReference>
<sequence length="190" mass="21376">MAPKKKFTKDQIIDAAFEIARIEGVDAITIRRVAEKLGSSIAPIYVNFKEVGELLEGVYQKTFEVSRQILLEQNSGHPFQDIGAASIRFARAYPVLFRDIVMQKNDQAKHSEEETGNLIHMMRMDPDLNGLSDDELKTILLKMKTFQVGISVMAANVLLPEDYTEEQMIQLMNSAAQDVISTARGRIEQS</sequence>
<keyword evidence="1 2" id="KW-0238">DNA-binding</keyword>
<gene>
    <name evidence="4" type="ORF">SAMN05720606_11499</name>
</gene>
<proteinExistence type="predicted"/>
<evidence type="ECO:0000256" key="2">
    <source>
        <dbReference type="PROSITE-ProRule" id="PRU00335"/>
    </source>
</evidence>